<keyword evidence="7" id="KW-1185">Reference proteome</keyword>
<dbReference type="FunCoup" id="B4J818">
    <property type="interactions" value="41"/>
</dbReference>
<dbReference type="AlphaFoldDB" id="B4J818"/>
<evidence type="ECO:0000313" key="7">
    <source>
        <dbReference type="Proteomes" id="UP000001070"/>
    </source>
</evidence>
<dbReference type="Gene3D" id="1.10.287.370">
    <property type="match status" value="1"/>
</dbReference>
<dbReference type="OMA" id="GHYQGYF"/>
<dbReference type="EMBL" id="CH916367">
    <property type="protein sequence ID" value="EDW02248.1"/>
    <property type="molecule type" value="Genomic_DNA"/>
</dbReference>
<dbReference type="HOGENOM" id="CLU_025757_0_0_1"/>
<dbReference type="STRING" id="7222.B4J818"/>
<feature type="region of interest" description="Disordered" evidence="5">
    <location>
        <begin position="269"/>
        <end position="306"/>
    </location>
</feature>
<sequence length="685" mass="79049">MERREDVLRQALDKNAYETDRWQAYKEDIEAAMRNLEMFCKNLTVEVMVPIGRKALMPGELIHTNELLVGHYQSYFSACSAHKATEICQHRLQQANEHLKKLQTEADLWQKKLATPIVEGAVPNAGEVEVVEEYNEEEHNKWLKEHKERLRKEKQEERKEREARATDGGDLLKTLEERELMEELGLDPNDLNEQTLSEMLNNKPESDQDQLKNKDCDKETAADMTDEQLFEMLDKLELQEQNEITQMDTEAEQNLQGTQEMVHNLMKTQTAVKSTKERIGKEKNIEISDEDEVDNGDEEEESDQPEEVKLIREQVALLPREERVQFINTQLQIIKAKMRQVQKKSFISDELTHLMNVTVILEDDLQELLFEHTEDASSEEQSEDTESLTEPIDNKKRRISFAKTDEQLVFRKNESVAEMLPKGKQHKREVISLDAPVQPLNQQQVSKVEPAVVNKSPQIMQKVEKNLEFVKENQSVQDFDLVNQILEASTGRIATLQINFNHSEANAAPEDFDKNSIPGNPSHFYQLYKLALAEEQAGNSFPIYVNSFEGEEGLKVPILKEEERERAYVDPRAEFSKPESKSILRNKSAVEAETHAAIEPDEPTPNLPGNSKRSSNKRNKNRKKKERTIDDELRDMSAYQKVMHDLVEKEPTTAPEPLPAGKYIDAHTPKKRVSRFKEQRSLSKT</sequence>
<gene>
    <name evidence="6" type="primary">Dgri\GH20003</name>
    <name evidence="6" type="ORF">Dgri_GH20003</name>
</gene>
<dbReference type="InterPro" id="IPR009053">
    <property type="entry name" value="Prefoldin"/>
</dbReference>
<evidence type="ECO:0000256" key="4">
    <source>
        <dbReference type="SAM" id="Coils"/>
    </source>
</evidence>
<proteinExistence type="inferred from homology"/>
<feature type="compositionally biased region" description="Basic residues" evidence="5">
    <location>
        <begin position="614"/>
        <end position="626"/>
    </location>
</feature>
<dbReference type="OrthoDB" id="21413at2759"/>
<dbReference type="PhylomeDB" id="B4J818"/>
<comment type="subcellular location">
    <subcellularLocation>
        <location evidence="1">Nucleus</location>
    </subcellularLocation>
</comment>
<organism evidence="7">
    <name type="scientific">Drosophila grimshawi</name>
    <name type="common">Hawaiian fruit fly</name>
    <name type="synonym">Idiomyia grimshawi</name>
    <dbReference type="NCBI Taxonomy" id="7222"/>
    <lineage>
        <taxon>Eukaryota</taxon>
        <taxon>Metazoa</taxon>
        <taxon>Ecdysozoa</taxon>
        <taxon>Arthropoda</taxon>
        <taxon>Hexapoda</taxon>
        <taxon>Insecta</taxon>
        <taxon>Pterygota</taxon>
        <taxon>Neoptera</taxon>
        <taxon>Endopterygota</taxon>
        <taxon>Diptera</taxon>
        <taxon>Brachycera</taxon>
        <taxon>Muscomorpha</taxon>
        <taxon>Ephydroidea</taxon>
        <taxon>Drosophilidae</taxon>
        <taxon>Drosophila</taxon>
        <taxon>Hawaiian Drosophila</taxon>
    </lineage>
</organism>
<dbReference type="Pfam" id="PF02996">
    <property type="entry name" value="Prefoldin"/>
    <property type="match status" value="1"/>
</dbReference>
<feature type="region of interest" description="Disordered" evidence="5">
    <location>
        <begin position="151"/>
        <end position="170"/>
    </location>
</feature>
<dbReference type="PANTHER" id="PTHR15111:SF0">
    <property type="entry name" value="UNCONVENTIONAL PREFOLDIN RPB5 INTERACTOR 1"/>
    <property type="match status" value="1"/>
</dbReference>
<reference evidence="6 7" key="1">
    <citation type="journal article" date="2007" name="Nature">
        <title>Evolution of genes and genomes on the Drosophila phylogeny.</title>
        <authorList>
            <consortium name="Drosophila 12 Genomes Consortium"/>
            <person name="Clark A.G."/>
            <person name="Eisen M.B."/>
            <person name="Smith D.R."/>
            <person name="Bergman C.M."/>
            <person name="Oliver B."/>
            <person name="Markow T.A."/>
            <person name="Kaufman T.C."/>
            <person name="Kellis M."/>
            <person name="Gelbart W."/>
            <person name="Iyer V.N."/>
            <person name="Pollard D.A."/>
            <person name="Sackton T.B."/>
            <person name="Larracuente A.M."/>
            <person name="Singh N.D."/>
            <person name="Abad J.P."/>
            <person name="Abt D.N."/>
            <person name="Adryan B."/>
            <person name="Aguade M."/>
            <person name="Akashi H."/>
            <person name="Anderson W.W."/>
            <person name="Aquadro C.F."/>
            <person name="Ardell D.H."/>
            <person name="Arguello R."/>
            <person name="Artieri C.G."/>
            <person name="Barbash D.A."/>
            <person name="Barker D."/>
            <person name="Barsanti P."/>
            <person name="Batterham P."/>
            <person name="Batzoglou S."/>
            <person name="Begun D."/>
            <person name="Bhutkar A."/>
            <person name="Blanco E."/>
            <person name="Bosak S.A."/>
            <person name="Bradley R.K."/>
            <person name="Brand A.D."/>
            <person name="Brent M.R."/>
            <person name="Brooks A.N."/>
            <person name="Brown R.H."/>
            <person name="Butlin R.K."/>
            <person name="Caggese C."/>
            <person name="Calvi B.R."/>
            <person name="Bernardo de Carvalho A."/>
            <person name="Caspi A."/>
            <person name="Castrezana S."/>
            <person name="Celniker S.E."/>
            <person name="Chang J.L."/>
            <person name="Chapple C."/>
            <person name="Chatterji S."/>
            <person name="Chinwalla A."/>
            <person name="Civetta A."/>
            <person name="Clifton S.W."/>
            <person name="Comeron J.M."/>
            <person name="Costello J.C."/>
            <person name="Coyne J.A."/>
            <person name="Daub J."/>
            <person name="David R.G."/>
            <person name="Delcher A.L."/>
            <person name="Delehaunty K."/>
            <person name="Do C.B."/>
            <person name="Ebling H."/>
            <person name="Edwards K."/>
            <person name="Eickbush T."/>
            <person name="Evans J.D."/>
            <person name="Filipski A."/>
            <person name="Findeiss S."/>
            <person name="Freyhult E."/>
            <person name="Fulton L."/>
            <person name="Fulton R."/>
            <person name="Garcia A.C."/>
            <person name="Gardiner A."/>
            <person name="Garfield D.A."/>
            <person name="Garvin B.E."/>
            <person name="Gibson G."/>
            <person name="Gilbert D."/>
            <person name="Gnerre S."/>
            <person name="Godfrey J."/>
            <person name="Good R."/>
            <person name="Gotea V."/>
            <person name="Gravely B."/>
            <person name="Greenberg A.J."/>
            <person name="Griffiths-Jones S."/>
            <person name="Gross S."/>
            <person name="Guigo R."/>
            <person name="Gustafson E.A."/>
            <person name="Haerty W."/>
            <person name="Hahn M.W."/>
            <person name="Halligan D.L."/>
            <person name="Halpern A.L."/>
            <person name="Halter G.M."/>
            <person name="Han M.V."/>
            <person name="Heger A."/>
            <person name="Hillier L."/>
            <person name="Hinrichs A.S."/>
            <person name="Holmes I."/>
            <person name="Hoskins R.A."/>
            <person name="Hubisz M.J."/>
            <person name="Hultmark D."/>
            <person name="Huntley M.A."/>
            <person name="Jaffe D.B."/>
            <person name="Jagadeeshan S."/>
            <person name="Jeck W.R."/>
            <person name="Johnson J."/>
            <person name="Jones C.D."/>
            <person name="Jordan W.C."/>
            <person name="Karpen G.H."/>
            <person name="Kataoka E."/>
            <person name="Keightley P.D."/>
            <person name="Kheradpour P."/>
            <person name="Kirkness E.F."/>
            <person name="Koerich L.B."/>
            <person name="Kristiansen K."/>
            <person name="Kudrna D."/>
            <person name="Kulathinal R.J."/>
            <person name="Kumar S."/>
            <person name="Kwok R."/>
            <person name="Lander E."/>
            <person name="Langley C.H."/>
            <person name="Lapoint R."/>
            <person name="Lazzaro B.P."/>
            <person name="Lee S.J."/>
            <person name="Levesque L."/>
            <person name="Li R."/>
            <person name="Lin C.F."/>
            <person name="Lin M.F."/>
            <person name="Lindblad-Toh K."/>
            <person name="Llopart A."/>
            <person name="Long M."/>
            <person name="Low L."/>
            <person name="Lozovsky E."/>
            <person name="Lu J."/>
            <person name="Luo M."/>
            <person name="Machado C.A."/>
            <person name="Makalowski W."/>
            <person name="Marzo M."/>
            <person name="Matsuda M."/>
            <person name="Matzkin L."/>
            <person name="McAllister B."/>
            <person name="McBride C.S."/>
            <person name="McKernan B."/>
            <person name="McKernan K."/>
            <person name="Mendez-Lago M."/>
            <person name="Minx P."/>
            <person name="Mollenhauer M.U."/>
            <person name="Montooth K."/>
            <person name="Mount S.M."/>
            <person name="Mu X."/>
            <person name="Myers E."/>
            <person name="Negre B."/>
            <person name="Newfeld S."/>
            <person name="Nielsen R."/>
            <person name="Noor M.A."/>
            <person name="O'Grady P."/>
            <person name="Pachter L."/>
            <person name="Papaceit M."/>
            <person name="Parisi M.J."/>
            <person name="Parisi M."/>
            <person name="Parts L."/>
            <person name="Pedersen J.S."/>
            <person name="Pesole G."/>
            <person name="Phillippy A.M."/>
            <person name="Ponting C.P."/>
            <person name="Pop M."/>
            <person name="Porcelli D."/>
            <person name="Powell J.R."/>
            <person name="Prohaska S."/>
            <person name="Pruitt K."/>
            <person name="Puig M."/>
            <person name="Quesneville H."/>
            <person name="Ram K.R."/>
            <person name="Rand D."/>
            <person name="Rasmussen M.D."/>
            <person name="Reed L.K."/>
            <person name="Reenan R."/>
            <person name="Reily A."/>
            <person name="Remington K.A."/>
            <person name="Rieger T.T."/>
            <person name="Ritchie M.G."/>
            <person name="Robin C."/>
            <person name="Rogers Y.H."/>
            <person name="Rohde C."/>
            <person name="Rozas J."/>
            <person name="Rubenfield M.J."/>
            <person name="Ruiz A."/>
            <person name="Russo S."/>
            <person name="Salzberg S.L."/>
            <person name="Sanchez-Gracia A."/>
            <person name="Saranga D.J."/>
            <person name="Sato H."/>
            <person name="Schaeffer S.W."/>
            <person name="Schatz M.C."/>
            <person name="Schlenke T."/>
            <person name="Schwartz R."/>
            <person name="Segarra C."/>
            <person name="Singh R.S."/>
            <person name="Sirot L."/>
            <person name="Sirota M."/>
            <person name="Sisneros N.B."/>
            <person name="Smith C.D."/>
            <person name="Smith T.F."/>
            <person name="Spieth J."/>
            <person name="Stage D.E."/>
            <person name="Stark A."/>
            <person name="Stephan W."/>
            <person name="Strausberg R.L."/>
            <person name="Strempel S."/>
            <person name="Sturgill D."/>
            <person name="Sutton G."/>
            <person name="Sutton G.G."/>
            <person name="Tao W."/>
            <person name="Teichmann S."/>
            <person name="Tobari Y.N."/>
            <person name="Tomimura Y."/>
            <person name="Tsolas J.M."/>
            <person name="Valente V.L."/>
            <person name="Venter E."/>
            <person name="Venter J.C."/>
            <person name="Vicario S."/>
            <person name="Vieira F.G."/>
            <person name="Vilella A.J."/>
            <person name="Villasante A."/>
            <person name="Walenz B."/>
            <person name="Wang J."/>
            <person name="Wasserman M."/>
            <person name="Watts T."/>
            <person name="Wilson D."/>
            <person name="Wilson R.K."/>
            <person name="Wing R.A."/>
            <person name="Wolfner M.F."/>
            <person name="Wong A."/>
            <person name="Wong G.K."/>
            <person name="Wu C.I."/>
            <person name="Wu G."/>
            <person name="Yamamoto D."/>
            <person name="Yang H.P."/>
            <person name="Yang S.P."/>
            <person name="Yorke J.A."/>
            <person name="Yoshida K."/>
            <person name="Zdobnov E."/>
            <person name="Zhang P."/>
            <person name="Zhang Y."/>
            <person name="Zimin A.V."/>
            <person name="Baldwin J."/>
            <person name="Abdouelleil A."/>
            <person name="Abdulkadir J."/>
            <person name="Abebe A."/>
            <person name="Abera B."/>
            <person name="Abreu J."/>
            <person name="Acer S.C."/>
            <person name="Aftuck L."/>
            <person name="Alexander A."/>
            <person name="An P."/>
            <person name="Anderson E."/>
            <person name="Anderson S."/>
            <person name="Arachi H."/>
            <person name="Azer M."/>
            <person name="Bachantsang P."/>
            <person name="Barry A."/>
            <person name="Bayul T."/>
            <person name="Berlin A."/>
            <person name="Bessette D."/>
            <person name="Bloom T."/>
            <person name="Blye J."/>
            <person name="Boguslavskiy L."/>
            <person name="Bonnet C."/>
            <person name="Boukhgalter B."/>
            <person name="Bourzgui I."/>
            <person name="Brown A."/>
            <person name="Cahill P."/>
            <person name="Channer S."/>
            <person name="Cheshatsang Y."/>
            <person name="Chuda L."/>
            <person name="Citroen M."/>
            <person name="Collymore A."/>
            <person name="Cooke P."/>
            <person name="Costello M."/>
            <person name="D'Aco K."/>
            <person name="Daza R."/>
            <person name="De Haan G."/>
            <person name="DeGray S."/>
            <person name="DeMaso C."/>
            <person name="Dhargay N."/>
            <person name="Dooley K."/>
            <person name="Dooley E."/>
            <person name="Doricent M."/>
            <person name="Dorje P."/>
            <person name="Dorjee K."/>
            <person name="Dupes A."/>
            <person name="Elong R."/>
            <person name="Falk J."/>
            <person name="Farina A."/>
            <person name="Faro S."/>
            <person name="Ferguson D."/>
            <person name="Fisher S."/>
            <person name="Foley C.D."/>
            <person name="Franke A."/>
            <person name="Friedrich D."/>
            <person name="Gadbois L."/>
            <person name="Gearin G."/>
            <person name="Gearin C.R."/>
            <person name="Giannoukos G."/>
            <person name="Goode T."/>
            <person name="Graham J."/>
            <person name="Grandbois E."/>
            <person name="Grewal S."/>
            <person name="Gyaltsen K."/>
            <person name="Hafez N."/>
            <person name="Hagos B."/>
            <person name="Hall J."/>
            <person name="Henson C."/>
            <person name="Hollinger A."/>
            <person name="Honan T."/>
            <person name="Huard M.D."/>
            <person name="Hughes L."/>
            <person name="Hurhula B."/>
            <person name="Husby M.E."/>
            <person name="Kamat A."/>
            <person name="Kanga B."/>
            <person name="Kashin S."/>
            <person name="Khazanovich D."/>
            <person name="Kisner P."/>
            <person name="Lance K."/>
            <person name="Lara M."/>
            <person name="Lee W."/>
            <person name="Lennon N."/>
            <person name="Letendre F."/>
            <person name="LeVine R."/>
            <person name="Lipovsky A."/>
            <person name="Liu X."/>
            <person name="Liu J."/>
            <person name="Liu S."/>
            <person name="Lokyitsang T."/>
            <person name="Lokyitsang Y."/>
            <person name="Lubonja R."/>
            <person name="Lui A."/>
            <person name="MacDonald P."/>
            <person name="Magnisalis V."/>
            <person name="Maru K."/>
            <person name="Matthews C."/>
            <person name="McCusker W."/>
            <person name="McDonough S."/>
            <person name="Mehta T."/>
            <person name="Meldrim J."/>
            <person name="Meneus L."/>
            <person name="Mihai O."/>
            <person name="Mihalev A."/>
            <person name="Mihova T."/>
            <person name="Mittelman R."/>
            <person name="Mlenga V."/>
            <person name="Montmayeur A."/>
            <person name="Mulrain L."/>
            <person name="Navidi A."/>
            <person name="Naylor J."/>
            <person name="Negash T."/>
            <person name="Nguyen T."/>
            <person name="Nguyen N."/>
            <person name="Nicol R."/>
            <person name="Norbu C."/>
            <person name="Norbu N."/>
            <person name="Novod N."/>
            <person name="O'Neill B."/>
            <person name="Osman S."/>
            <person name="Markiewicz E."/>
            <person name="Oyono O.L."/>
            <person name="Patti C."/>
            <person name="Phunkhang P."/>
            <person name="Pierre F."/>
            <person name="Priest M."/>
            <person name="Raghuraman S."/>
            <person name="Rege F."/>
            <person name="Reyes R."/>
            <person name="Rise C."/>
            <person name="Rogov P."/>
            <person name="Ross K."/>
            <person name="Ryan E."/>
            <person name="Settipalli S."/>
            <person name="Shea T."/>
            <person name="Sherpa N."/>
            <person name="Shi L."/>
            <person name="Shih D."/>
            <person name="Sparrow T."/>
            <person name="Spaulding J."/>
            <person name="Stalker J."/>
            <person name="Stange-Thomann N."/>
            <person name="Stavropoulos S."/>
            <person name="Stone C."/>
            <person name="Strader C."/>
            <person name="Tesfaye S."/>
            <person name="Thomson T."/>
            <person name="Thoulutsang Y."/>
            <person name="Thoulutsang D."/>
            <person name="Topham K."/>
            <person name="Topping I."/>
            <person name="Tsamla T."/>
            <person name="Vassiliev H."/>
            <person name="Vo A."/>
            <person name="Wangchuk T."/>
            <person name="Wangdi T."/>
            <person name="Weiand M."/>
            <person name="Wilkinson J."/>
            <person name="Wilson A."/>
            <person name="Yadav S."/>
            <person name="Young G."/>
            <person name="Yu Q."/>
            <person name="Zembek L."/>
            <person name="Zhong D."/>
            <person name="Zimmer A."/>
            <person name="Zwirko Z."/>
            <person name="Jaffe D.B."/>
            <person name="Alvarez P."/>
            <person name="Brockman W."/>
            <person name="Butler J."/>
            <person name="Chin C."/>
            <person name="Gnerre S."/>
            <person name="Grabherr M."/>
            <person name="Kleber M."/>
            <person name="Mauceli E."/>
            <person name="MacCallum I."/>
        </authorList>
    </citation>
    <scope>NUCLEOTIDE SEQUENCE [LARGE SCALE GENOMIC DNA]</scope>
    <source>
        <strain evidence="7">Tucson 15287-2541.00</strain>
    </source>
</reference>
<dbReference type="SMR" id="B4J818"/>
<dbReference type="GO" id="GO:0003682">
    <property type="term" value="F:chromatin binding"/>
    <property type="evidence" value="ECO:0007669"/>
    <property type="project" value="TreeGrafter"/>
</dbReference>
<dbReference type="Proteomes" id="UP000001070">
    <property type="component" value="Unassembled WGS sequence"/>
</dbReference>
<dbReference type="InterPro" id="IPR052255">
    <property type="entry name" value="RNA_pol_II_subunit5-mediator"/>
</dbReference>
<feature type="compositionally biased region" description="Acidic residues" evidence="5">
    <location>
        <begin position="287"/>
        <end position="305"/>
    </location>
</feature>
<keyword evidence="2" id="KW-0539">Nucleus</keyword>
<dbReference type="GO" id="GO:0003714">
    <property type="term" value="F:transcription corepressor activity"/>
    <property type="evidence" value="ECO:0007669"/>
    <property type="project" value="TreeGrafter"/>
</dbReference>
<dbReference type="PANTHER" id="PTHR15111">
    <property type="entry name" value="RNA POLYMERASE II SUBUNIT 5-MEDIATING PROTEIN NNX3"/>
    <property type="match status" value="1"/>
</dbReference>
<feature type="compositionally biased region" description="Basic and acidic residues" evidence="5">
    <location>
        <begin position="151"/>
        <end position="167"/>
    </location>
</feature>
<feature type="compositionally biased region" description="Basic and acidic residues" evidence="5">
    <location>
        <begin position="274"/>
        <end position="286"/>
    </location>
</feature>
<dbReference type="CDD" id="cd23159">
    <property type="entry name" value="Prefoldin_URI1"/>
    <property type="match status" value="1"/>
</dbReference>
<protein>
    <submittedName>
        <fullName evidence="6">GH20003</fullName>
    </submittedName>
</protein>
<dbReference type="SUPFAM" id="SSF46579">
    <property type="entry name" value="Prefoldin"/>
    <property type="match status" value="1"/>
</dbReference>
<accession>B4J818</accession>
<keyword evidence="4" id="KW-0175">Coiled coil</keyword>
<dbReference type="GO" id="GO:0005634">
    <property type="term" value="C:nucleus"/>
    <property type="evidence" value="ECO:0007669"/>
    <property type="project" value="UniProtKB-SubCell"/>
</dbReference>
<evidence type="ECO:0000256" key="1">
    <source>
        <dbReference type="ARBA" id="ARBA00004123"/>
    </source>
</evidence>
<feature type="compositionally biased region" description="Basic and acidic residues" evidence="5">
    <location>
        <begin position="642"/>
        <end position="651"/>
    </location>
</feature>
<feature type="compositionally biased region" description="Basic and acidic residues" evidence="5">
    <location>
        <begin position="675"/>
        <end position="685"/>
    </location>
</feature>
<dbReference type="eggNOG" id="KOG3130">
    <property type="taxonomic scope" value="Eukaryota"/>
</dbReference>
<evidence type="ECO:0000313" key="6">
    <source>
        <dbReference type="EMBL" id="EDW02248.1"/>
    </source>
</evidence>
<dbReference type="InterPro" id="IPR004127">
    <property type="entry name" value="Prefoldin_subunit_alpha"/>
</dbReference>
<feature type="region of interest" description="Disordered" evidence="5">
    <location>
        <begin position="594"/>
        <end position="685"/>
    </location>
</feature>
<evidence type="ECO:0000256" key="3">
    <source>
        <dbReference type="ARBA" id="ARBA00038295"/>
    </source>
</evidence>
<dbReference type="GO" id="GO:0000122">
    <property type="term" value="P:negative regulation of transcription by RNA polymerase II"/>
    <property type="evidence" value="ECO:0007669"/>
    <property type="project" value="TreeGrafter"/>
</dbReference>
<evidence type="ECO:0000256" key="5">
    <source>
        <dbReference type="SAM" id="MobiDB-lite"/>
    </source>
</evidence>
<dbReference type="InParanoid" id="B4J818"/>
<name>B4J818_DROGR</name>
<feature type="coiled-coil region" evidence="4">
    <location>
        <begin position="85"/>
        <end position="112"/>
    </location>
</feature>
<dbReference type="GO" id="GO:0019212">
    <property type="term" value="F:phosphatase inhibitor activity"/>
    <property type="evidence" value="ECO:0007669"/>
    <property type="project" value="TreeGrafter"/>
</dbReference>
<comment type="similarity">
    <text evidence="3">Belongs to the RNA polymerase II subunit 5-mediating protein family.</text>
</comment>
<evidence type="ECO:0000256" key="2">
    <source>
        <dbReference type="ARBA" id="ARBA00023242"/>
    </source>
</evidence>